<name>A0ABD3CLT8_9LAMI</name>
<evidence type="ECO:0000256" key="3">
    <source>
        <dbReference type="SAM" id="MobiDB-lite"/>
    </source>
</evidence>
<comment type="caution">
    <text evidence="5">The sequence shown here is derived from an EMBL/GenBank/DDBJ whole genome shotgun (WGS) entry which is preliminary data.</text>
</comment>
<keyword evidence="6" id="KW-1185">Reference proteome</keyword>
<evidence type="ECO:0000256" key="1">
    <source>
        <dbReference type="ARBA" id="ARBA00006082"/>
    </source>
</evidence>
<protein>
    <recommendedName>
        <fullName evidence="4">MutL C-terminal dimerisation domain-containing protein</fullName>
    </recommendedName>
</protein>
<dbReference type="PANTHER" id="PTHR10073:SF47">
    <property type="entry name" value="DNA MISMATCH REPAIR PROTEIN MLH3"/>
    <property type="match status" value="1"/>
</dbReference>
<dbReference type="InterPro" id="IPR014790">
    <property type="entry name" value="MutL_C"/>
</dbReference>
<dbReference type="GO" id="GO:0006974">
    <property type="term" value="P:DNA damage response"/>
    <property type="evidence" value="ECO:0007669"/>
    <property type="project" value="UniProtKB-KW"/>
</dbReference>
<keyword evidence="2" id="KW-0227">DNA damage</keyword>
<sequence length="1232" mass="138795">MLGANEHIALPELANGHMGLYDNSLIDRNYAMRSIERLPEVIHNSVRSGVLICDLTRIIEELIFNSLDAGSTKVSVAVWVGNYYVKVDDNGCGITRDGLVLLGERYTTSKSDHLVLMDTGTETLDFHGEALSSISDISLLEIVTKARGKPNGYKKIMKNSKCAFLGINDDRQDVGTTVTVRDIFYNQPVRRKHMESSPRKVLDSIKMSVLRIALVHFNVSFKVVDVESADELFHTGPLSSPLTILSSNFGIENSANFYKLNLSDGELELSGYISDPREIFSPKSIQYVCIHMIVLLMLPSGDINSRFVYKGPIHKLLNRLAAKFDLLSSWQPATSFHSEKRNKYDIFPAFILNLHCPRSYYSIITSERTSVEFKDWCPVLTFIENEVMRFWTESISPVPYTLLGTPDKVMPDTFEIGKKRCRKQNFQTPLFLDSPRQKKLCNDYDNMPDVEGCISSYKKLCRKVPDLNKHHKETSLLSEMNYPSQLCGESVGNHRVTTSKVIRNDPSPCRVHSPLHVAHTFGEDEDDLSSTLENMLPTFDAKINNISIVSGVAADSLDFNDDVHLEQEPSRVFIRSCSSGRSLLHERNSPAIDEIFQLGNDDIRIGKTWIDCYDSMGDKINLDMCGNFRHCEEPILFQSSPMTQIDMHEILEFPMWDPVKSSLVDGNTLPDSSNLCRKWTPSPQCLRFGWFPLTAVKNIGIKYLDDDDDEAIYGNLIEDCSKHSKDNIHGYYAQRESEDFKLSNLNSKHGWLQQKGYFMNLSLDSESVNGEFCWGDDGNMFSPESYRIFCETDWSLLPSYGEESPRYCPLRSLHDTSPALNECDIPNRNQKTTLDNKKMFIRGHSAPPFHKRKKIFMGMTNSSIMLSTKNISATPPSTEPSTSFDHHSSPTKGTVIDCSVPERPVLNITPEVTAIENGGPQTIGQCVNMESVDCLSSMEIRNSVDSRLKWRNSVLPSAGRSRSDNKKDHDIIIDISSDVLNLSGDPLVPNSIDRLSLEDAEVLNQVDKKFIAVLAGKTLAIIDQHAADERIRLEDLRVKVLSGEMKSITYLDDEQEMVFPEVGYQLLQNFASRIQSWGWICNIHSWDTSSFSKNLDFMHRQQTVVKLLAVPCILGVNLTDADLLEFLHQLADTDGSSTIPPSVHRVLNNKACRGAIMFGDTLLPSECSLIVEELKRTSLCFQCAHGRPTTVPLVNLDLLHDRIAKIGSPQSWHGLRQHKLSLEHIAKHLSHA</sequence>
<dbReference type="SMART" id="SM00853">
    <property type="entry name" value="MutL_C"/>
    <property type="match status" value="1"/>
</dbReference>
<dbReference type="PANTHER" id="PTHR10073">
    <property type="entry name" value="DNA MISMATCH REPAIR PROTEIN MLH, PMS, MUTL"/>
    <property type="match status" value="1"/>
</dbReference>
<reference evidence="6" key="1">
    <citation type="journal article" date="2024" name="IScience">
        <title>Strigolactones Initiate the Formation of Haustorium-like Structures in Castilleja.</title>
        <authorList>
            <person name="Buerger M."/>
            <person name="Peterson D."/>
            <person name="Chory J."/>
        </authorList>
    </citation>
    <scope>NUCLEOTIDE SEQUENCE [LARGE SCALE GENOMIC DNA]</scope>
</reference>
<dbReference type="InterPro" id="IPR038973">
    <property type="entry name" value="MutL/Mlh/Pms-like"/>
</dbReference>
<feature type="compositionally biased region" description="Low complexity" evidence="3">
    <location>
        <begin position="874"/>
        <end position="883"/>
    </location>
</feature>
<dbReference type="AlphaFoldDB" id="A0ABD3CLT8"/>
<proteinExistence type="inferred from homology"/>
<dbReference type="InterPro" id="IPR042121">
    <property type="entry name" value="MutL_C_regsub"/>
</dbReference>
<comment type="similarity">
    <text evidence="1">Belongs to the DNA mismatch repair MutL/HexB family.</text>
</comment>
<dbReference type="FunFam" id="3.30.1370.100:FF:000007">
    <property type="entry name" value="MUTL protein homolog 3"/>
    <property type="match status" value="1"/>
</dbReference>
<dbReference type="SUPFAM" id="SSF55874">
    <property type="entry name" value="ATPase domain of HSP90 chaperone/DNA topoisomerase II/histidine kinase"/>
    <property type="match status" value="1"/>
</dbReference>
<dbReference type="Proteomes" id="UP001632038">
    <property type="component" value="Unassembled WGS sequence"/>
</dbReference>
<accession>A0ABD3CLT8</accession>
<evidence type="ECO:0000313" key="6">
    <source>
        <dbReference type="Proteomes" id="UP001632038"/>
    </source>
</evidence>
<dbReference type="Pfam" id="PF02518">
    <property type="entry name" value="HATPase_c"/>
    <property type="match status" value="1"/>
</dbReference>
<dbReference type="InterPro" id="IPR014721">
    <property type="entry name" value="Ribsml_uS5_D2-typ_fold_subgr"/>
</dbReference>
<dbReference type="SUPFAM" id="SSF118116">
    <property type="entry name" value="DNA mismatch repair protein MutL"/>
    <property type="match status" value="1"/>
</dbReference>
<dbReference type="EMBL" id="JAVIJP010000033">
    <property type="protein sequence ID" value="KAL3629906.1"/>
    <property type="molecule type" value="Genomic_DNA"/>
</dbReference>
<gene>
    <name evidence="5" type="ORF">CASFOL_026218</name>
</gene>
<dbReference type="Gene3D" id="3.30.565.10">
    <property type="entry name" value="Histidine kinase-like ATPase, C-terminal domain"/>
    <property type="match status" value="1"/>
</dbReference>
<dbReference type="Gene3D" id="3.30.1540.20">
    <property type="entry name" value="MutL, C-terminal domain, dimerisation subdomain"/>
    <property type="match status" value="1"/>
</dbReference>
<dbReference type="InterPro" id="IPR036890">
    <property type="entry name" value="HATPase_C_sf"/>
</dbReference>
<dbReference type="InterPro" id="IPR003594">
    <property type="entry name" value="HATPase_dom"/>
</dbReference>
<evidence type="ECO:0000256" key="2">
    <source>
        <dbReference type="ARBA" id="ARBA00022763"/>
    </source>
</evidence>
<dbReference type="Gene3D" id="3.30.230.10">
    <property type="match status" value="1"/>
</dbReference>
<feature type="domain" description="MutL C-terminal dimerisation" evidence="4">
    <location>
        <begin position="1002"/>
        <end position="1162"/>
    </location>
</feature>
<dbReference type="InterPro" id="IPR037198">
    <property type="entry name" value="MutL_C_sf"/>
</dbReference>
<dbReference type="Gene3D" id="3.30.1370.100">
    <property type="entry name" value="MutL, C-terminal domain, regulatory subdomain"/>
    <property type="match status" value="1"/>
</dbReference>
<feature type="region of interest" description="Disordered" evidence="3">
    <location>
        <begin position="870"/>
        <end position="892"/>
    </location>
</feature>
<evidence type="ECO:0000313" key="5">
    <source>
        <dbReference type="EMBL" id="KAL3629906.1"/>
    </source>
</evidence>
<dbReference type="Pfam" id="PF08676">
    <property type="entry name" value="MutL_C"/>
    <property type="match status" value="1"/>
</dbReference>
<organism evidence="5 6">
    <name type="scientific">Castilleja foliolosa</name>
    <dbReference type="NCBI Taxonomy" id="1961234"/>
    <lineage>
        <taxon>Eukaryota</taxon>
        <taxon>Viridiplantae</taxon>
        <taxon>Streptophyta</taxon>
        <taxon>Embryophyta</taxon>
        <taxon>Tracheophyta</taxon>
        <taxon>Spermatophyta</taxon>
        <taxon>Magnoliopsida</taxon>
        <taxon>eudicotyledons</taxon>
        <taxon>Gunneridae</taxon>
        <taxon>Pentapetalae</taxon>
        <taxon>asterids</taxon>
        <taxon>lamiids</taxon>
        <taxon>Lamiales</taxon>
        <taxon>Orobanchaceae</taxon>
        <taxon>Pedicularideae</taxon>
        <taxon>Castillejinae</taxon>
        <taxon>Castilleja</taxon>
    </lineage>
</organism>
<dbReference type="InterPro" id="IPR042120">
    <property type="entry name" value="MutL_C_dimsub"/>
</dbReference>
<evidence type="ECO:0000259" key="4">
    <source>
        <dbReference type="SMART" id="SM00853"/>
    </source>
</evidence>